<dbReference type="RefSeq" id="WP_162411885.1">
    <property type="nucleotide sequence ID" value="NZ_JAHQXE010000001.1"/>
</dbReference>
<accession>A0AA41FZW0</accession>
<comment type="cofactor">
    <cofactor evidence="4">
        <name>Zn(2+)</name>
        <dbReference type="ChEBI" id="CHEBI:29105"/>
    </cofactor>
    <text evidence="4">Binds 2 Zn(2+) ions per subunit.</text>
</comment>
<evidence type="ECO:0000256" key="1">
    <source>
        <dbReference type="ARBA" id="ARBA00022723"/>
    </source>
</evidence>
<reference evidence="5" key="1">
    <citation type="submission" date="2021-06" db="EMBL/GenBank/DDBJ databases">
        <title>New haloarchaea isolates fom saline soil.</title>
        <authorList>
            <person name="Duran-Viseras A."/>
            <person name="Sanchez-Porro C.S."/>
            <person name="Ventosa A."/>
        </authorList>
    </citation>
    <scope>NUCLEOTIDE SEQUENCE</scope>
    <source>
        <strain evidence="5">JCM 18369</strain>
    </source>
</reference>
<dbReference type="EMBL" id="JAHQXE010000001">
    <property type="protein sequence ID" value="MBV0900841.1"/>
    <property type="molecule type" value="Genomic_DNA"/>
</dbReference>
<name>A0AA41FZW0_9EURY</name>
<dbReference type="GO" id="GO:0008270">
    <property type="term" value="F:zinc ion binding"/>
    <property type="evidence" value="ECO:0007669"/>
    <property type="project" value="UniProtKB-UniRule"/>
</dbReference>
<keyword evidence="3 4" id="KW-0862">Zinc</keyword>
<comment type="function">
    <text evidence="4">D-aminoacyl-tRNA deacylase with broad substrate specificity. By recycling D-aminoacyl-tRNA to D-amino acids and free tRNA molecules, this enzyme counteracts the toxicity associated with the formation of D-aminoacyl-tRNA entities in vivo.</text>
</comment>
<dbReference type="HAMAP" id="MF_00562">
    <property type="entry name" value="Deacylase_DtdA"/>
    <property type="match status" value="1"/>
</dbReference>
<dbReference type="GO" id="GO:0051499">
    <property type="term" value="F:D-aminoacyl-tRNA deacylase activity"/>
    <property type="evidence" value="ECO:0007669"/>
    <property type="project" value="UniProtKB-UniRule"/>
</dbReference>
<comment type="similarity">
    <text evidence="4">Belongs to the DtdA deacylase family.</text>
</comment>
<evidence type="ECO:0000256" key="2">
    <source>
        <dbReference type="ARBA" id="ARBA00022801"/>
    </source>
</evidence>
<evidence type="ECO:0000313" key="5">
    <source>
        <dbReference type="EMBL" id="MBV0900841.1"/>
    </source>
</evidence>
<evidence type="ECO:0000256" key="3">
    <source>
        <dbReference type="ARBA" id="ARBA00022833"/>
    </source>
</evidence>
<dbReference type="PANTHER" id="PTHR34667">
    <property type="entry name" value="D-AMINOACYL-TRNA DEACYLASE"/>
    <property type="match status" value="1"/>
</dbReference>
<dbReference type="AlphaFoldDB" id="A0AA41FZW0"/>
<keyword evidence="2 4" id="KW-0378">Hydrolase</keyword>
<organism evidence="5 6">
    <name type="scientific">Haloarcula salina</name>
    <dbReference type="NCBI Taxonomy" id="1429914"/>
    <lineage>
        <taxon>Archaea</taxon>
        <taxon>Methanobacteriati</taxon>
        <taxon>Methanobacteriota</taxon>
        <taxon>Stenosarchaea group</taxon>
        <taxon>Halobacteria</taxon>
        <taxon>Halobacteriales</taxon>
        <taxon>Haloarculaceae</taxon>
        <taxon>Haloarcula</taxon>
    </lineage>
</organism>
<dbReference type="InterPro" id="IPR018033">
    <property type="entry name" value="Deacylase_DtdA_archaea"/>
</dbReference>
<dbReference type="Gene3D" id="3.40.50.10700">
    <property type="entry name" value="AF0625-like"/>
    <property type="match status" value="1"/>
</dbReference>
<sequence>MLGIVVSREDAASEHIGEHLLSLRDWDRTTDDSRADADGGGTVYRTDAVELREFESLHLHLDGVASAFGDVDLLVFASKHAGETDELLTAHHTGNFGVAEYGGRDGRFARACPSAHREVVSALDDHAPPDYEVGMECTHHGPTDVGAPSMFVEVGSAREQWEDPAAAEAVARAILDLAEEAPDAAGENGTRRHLVGLGGGHYAPRFERVVRETDWSVGHVAADWSLDALDEWADDEDERDAVLDRAFRASAADYALMEGERPGLRDAVESLGHRVVGETFVRETSGVPLGLVEELETEVQSVEGGLRFGERAVGYSGEWTVLDLPADLLADARGIDDEALREAVERHAVAFDTDQNGTVVTEPVVVRAGTDVEALVDPLADILEAGYDSVAREDGDIVARETAFDPDLARTAGVPEGPKFGRLASGESIEVDGEEIGPERFQRERIRRYTL</sequence>
<comment type="catalytic activity">
    <reaction evidence="4">
        <text>a D-aminoacyl-tRNA + H2O = a tRNA + a D-alpha-amino acid + H(+)</text>
        <dbReference type="Rhea" id="RHEA:13953"/>
        <dbReference type="Rhea" id="RHEA-COMP:10123"/>
        <dbReference type="Rhea" id="RHEA-COMP:10124"/>
        <dbReference type="ChEBI" id="CHEBI:15377"/>
        <dbReference type="ChEBI" id="CHEBI:15378"/>
        <dbReference type="ChEBI" id="CHEBI:59871"/>
        <dbReference type="ChEBI" id="CHEBI:78442"/>
        <dbReference type="ChEBI" id="CHEBI:79333"/>
        <dbReference type="EC" id="3.1.1.96"/>
    </reaction>
</comment>
<proteinExistence type="inferred from homology"/>
<dbReference type="Proteomes" id="UP001166304">
    <property type="component" value="Unassembled WGS sequence"/>
</dbReference>
<dbReference type="Gene3D" id="3.40.630.50">
    <property type="entry name" value="AF0625-like"/>
    <property type="match status" value="1"/>
</dbReference>
<dbReference type="PANTHER" id="PTHR34667:SF1">
    <property type="entry name" value="D-AMINOACYL-TRNA DEACYLASE"/>
    <property type="match status" value="1"/>
</dbReference>
<dbReference type="GO" id="GO:0019478">
    <property type="term" value="P:D-amino acid catabolic process"/>
    <property type="evidence" value="ECO:0007669"/>
    <property type="project" value="UniProtKB-UniRule"/>
</dbReference>
<dbReference type="SUPFAM" id="SSF142535">
    <property type="entry name" value="AF0625-like"/>
    <property type="match status" value="1"/>
</dbReference>
<dbReference type="EC" id="3.1.1.96" evidence="4"/>
<keyword evidence="1 4" id="KW-0479">Metal-binding</keyword>
<dbReference type="Pfam" id="PF04414">
    <property type="entry name" value="tRNA_deacylase"/>
    <property type="match status" value="1"/>
</dbReference>
<dbReference type="InterPro" id="IPR007508">
    <property type="entry name" value="DtdA"/>
</dbReference>
<comment type="caution">
    <text evidence="5">The sequence shown here is derived from an EMBL/GenBank/DDBJ whole genome shotgun (WGS) entry which is preliminary data.</text>
</comment>
<gene>
    <name evidence="4" type="primary">dtdA</name>
    <name evidence="5" type="ORF">KTS37_03480</name>
</gene>
<dbReference type="NCBIfam" id="NF011435">
    <property type="entry name" value="PRK14866.1-1"/>
    <property type="match status" value="1"/>
</dbReference>
<evidence type="ECO:0000313" key="6">
    <source>
        <dbReference type="Proteomes" id="UP001166304"/>
    </source>
</evidence>
<evidence type="ECO:0000256" key="4">
    <source>
        <dbReference type="HAMAP-Rule" id="MF_00562"/>
    </source>
</evidence>
<keyword evidence="6" id="KW-1185">Reference proteome</keyword>
<comment type="catalytic activity">
    <reaction evidence="4">
        <text>glycyl-tRNA(Ala) + H2O = tRNA(Ala) + glycine + H(+)</text>
        <dbReference type="Rhea" id="RHEA:53744"/>
        <dbReference type="Rhea" id="RHEA-COMP:9657"/>
        <dbReference type="Rhea" id="RHEA-COMP:13640"/>
        <dbReference type="ChEBI" id="CHEBI:15377"/>
        <dbReference type="ChEBI" id="CHEBI:15378"/>
        <dbReference type="ChEBI" id="CHEBI:57305"/>
        <dbReference type="ChEBI" id="CHEBI:78442"/>
        <dbReference type="ChEBI" id="CHEBI:78522"/>
        <dbReference type="EC" id="3.1.1.96"/>
    </reaction>
</comment>
<protein>
    <recommendedName>
        <fullName evidence="4">D-aminoacyl-tRNA deacylase</fullName>
        <ecNumber evidence="4">3.1.1.96</ecNumber>
    </recommendedName>
</protein>
<comment type="subunit">
    <text evidence="4">Monomer.</text>
</comment>